<dbReference type="PANTHER" id="PTHR43547:SF2">
    <property type="entry name" value="HYBRID SIGNAL TRANSDUCTION HISTIDINE KINASE C"/>
    <property type="match status" value="1"/>
</dbReference>
<proteinExistence type="predicted"/>
<dbReference type="PANTHER" id="PTHR43547">
    <property type="entry name" value="TWO-COMPONENT HISTIDINE KINASE"/>
    <property type="match status" value="1"/>
</dbReference>
<sequence length="199" mass="22836">MILVVEDHKTLRLMIVKGLKKEGFEVVEAENGKQALEIIEKMEPELIISDVRMPEMDGFEFISRLREKNRIIPFIFLTVLDDIDDYKKGYKLGADSYITKPFEMKELIEKIRMKLQKTRIIKEIIEGKRKEVKIEEISLADLVEMVIEGEKNLIIETDEGKGEITIKNGEIKKAKFGSLEGEDAIAKLILLKSGKITLV</sequence>
<dbReference type="AlphaFoldDB" id="A0A7C4Y514"/>
<evidence type="ECO:0000256" key="1">
    <source>
        <dbReference type="ARBA" id="ARBA00022553"/>
    </source>
</evidence>
<feature type="domain" description="Response regulatory" evidence="3">
    <location>
        <begin position="1"/>
        <end position="115"/>
    </location>
</feature>
<name>A0A7C4Y514_UNCW3</name>
<dbReference type="Pfam" id="PF00072">
    <property type="entry name" value="Response_reg"/>
    <property type="match status" value="1"/>
</dbReference>
<protein>
    <submittedName>
        <fullName evidence="4">Response regulator</fullName>
    </submittedName>
</protein>
<accession>A0A7C4Y514</accession>
<reference evidence="4" key="1">
    <citation type="journal article" date="2020" name="mSystems">
        <title>Genome- and Community-Level Interaction Insights into Carbon Utilization and Element Cycling Functions of Hydrothermarchaeota in Hydrothermal Sediment.</title>
        <authorList>
            <person name="Zhou Z."/>
            <person name="Liu Y."/>
            <person name="Xu W."/>
            <person name="Pan J."/>
            <person name="Luo Z.H."/>
            <person name="Li M."/>
        </authorList>
    </citation>
    <scope>NUCLEOTIDE SEQUENCE [LARGE SCALE GENOMIC DNA]</scope>
    <source>
        <strain evidence="4">SpSt-780</strain>
    </source>
</reference>
<dbReference type="InterPro" id="IPR011006">
    <property type="entry name" value="CheY-like_superfamily"/>
</dbReference>
<dbReference type="PROSITE" id="PS50110">
    <property type="entry name" value="RESPONSE_REGULATORY"/>
    <property type="match status" value="1"/>
</dbReference>
<dbReference type="CDD" id="cd17574">
    <property type="entry name" value="REC_OmpR"/>
    <property type="match status" value="1"/>
</dbReference>
<feature type="modified residue" description="4-aspartylphosphate" evidence="2">
    <location>
        <position position="50"/>
    </location>
</feature>
<evidence type="ECO:0000256" key="2">
    <source>
        <dbReference type="PROSITE-ProRule" id="PRU00169"/>
    </source>
</evidence>
<dbReference type="InterPro" id="IPR001789">
    <property type="entry name" value="Sig_transdc_resp-reg_receiver"/>
</dbReference>
<dbReference type="GO" id="GO:0000155">
    <property type="term" value="F:phosphorelay sensor kinase activity"/>
    <property type="evidence" value="ECO:0007669"/>
    <property type="project" value="TreeGrafter"/>
</dbReference>
<dbReference type="EMBL" id="DTHG01000037">
    <property type="protein sequence ID" value="HGW91542.1"/>
    <property type="molecule type" value="Genomic_DNA"/>
</dbReference>
<dbReference type="SUPFAM" id="SSF52172">
    <property type="entry name" value="CheY-like"/>
    <property type="match status" value="1"/>
</dbReference>
<comment type="caution">
    <text evidence="4">The sequence shown here is derived from an EMBL/GenBank/DDBJ whole genome shotgun (WGS) entry which is preliminary data.</text>
</comment>
<evidence type="ECO:0000259" key="3">
    <source>
        <dbReference type="PROSITE" id="PS50110"/>
    </source>
</evidence>
<dbReference type="SMART" id="SM00448">
    <property type="entry name" value="REC"/>
    <property type="match status" value="1"/>
</dbReference>
<gene>
    <name evidence="4" type="ORF">ENV67_03255</name>
</gene>
<dbReference type="Gene3D" id="3.40.50.2300">
    <property type="match status" value="1"/>
</dbReference>
<keyword evidence="1 2" id="KW-0597">Phosphoprotein</keyword>
<organism evidence="4">
    <name type="scientific">candidate division WOR-3 bacterium</name>
    <dbReference type="NCBI Taxonomy" id="2052148"/>
    <lineage>
        <taxon>Bacteria</taxon>
        <taxon>Bacteria division WOR-3</taxon>
    </lineage>
</organism>
<evidence type="ECO:0000313" key="4">
    <source>
        <dbReference type="EMBL" id="HGW91542.1"/>
    </source>
</evidence>